<dbReference type="InterPro" id="IPR002942">
    <property type="entry name" value="S4_RNA-bd"/>
</dbReference>
<evidence type="ECO:0000256" key="6">
    <source>
        <dbReference type="HAMAP-Rule" id="MF_01306"/>
    </source>
</evidence>
<evidence type="ECO:0000256" key="3">
    <source>
        <dbReference type="ARBA" id="ARBA00022884"/>
    </source>
</evidence>
<keyword evidence="2 6" id="KW-0699">rRNA-binding</keyword>
<comment type="subunit">
    <text evidence="6">Part of the 30S ribosomal subunit. Contacts protein S5. The interaction surface between S4 and S5 is involved in control of translational fidelity.</text>
</comment>
<evidence type="ECO:0000313" key="10">
    <source>
        <dbReference type="EMBL" id="MUN28788.1"/>
    </source>
</evidence>
<keyword evidence="5 6" id="KW-0687">Ribonucleoprotein</keyword>
<name>A0A6A9QM57_SULME</name>
<proteinExistence type="inferred from homology"/>
<dbReference type="NCBIfam" id="NF003139">
    <property type="entry name" value="PRK04051.1"/>
    <property type="match status" value="1"/>
</dbReference>
<reference evidence="10 11" key="1">
    <citation type="submission" date="2019-10" db="EMBL/GenBank/DDBJ databases">
        <title>Sequencing and Assembly of Multiple Reported Metal-Biooxidizing Members of the Extremely Thermoacidophilic Archaeal Family Sulfolobaceae.</title>
        <authorList>
            <person name="Counts J.A."/>
            <person name="Kelly R.M."/>
        </authorList>
    </citation>
    <scope>NUCLEOTIDE SEQUENCE [LARGE SCALE GENOMIC DNA]</scope>
    <source>
        <strain evidence="10 11">DSM 6482</strain>
    </source>
</reference>
<organism evidence="10 11">
    <name type="scientific">Sulfuracidifex metallicus DSM 6482 = JCM 9184</name>
    <dbReference type="NCBI Taxonomy" id="523847"/>
    <lineage>
        <taxon>Archaea</taxon>
        <taxon>Thermoproteota</taxon>
        <taxon>Thermoprotei</taxon>
        <taxon>Sulfolobales</taxon>
        <taxon>Sulfolobaceae</taxon>
        <taxon>Sulfuracidifex</taxon>
    </lineage>
</organism>
<dbReference type="CDD" id="cd00165">
    <property type="entry name" value="S4"/>
    <property type="match status" value="1"/>
</dbReference>
<dbReference type="EMBL" id="WGGD01000005">
    <property type="protein sequence ID" value="MUN28788.1"/>
    <property type="molecule type" value="Genomic_DNA"/>
</dbReference>
<comment type="caution">
    <text evidence="10">The sequence shown here is derived from an EMBL/GenBank/DDBJ whole genome shotgun (WGS) entry which is preliminary data.</text>
</comment>
<evidence type="ECO:0000256" key="7">
    <source>
        <dbReference type="SAM" id="MobiDB-lite"/>
    </source>
</evidence>
<evidence type="ECO:0000259" key="8">
    <source>
        <dbReference type="SMART" id="SM00363"/>
    </source>
</evidence>
<dbReference type="InterPro" id="IPR005710">
    <property type="entry name" value="Ribosomal_uS4_euk/arc"/>
</dbReference>
<comment type="function">
    <text evidence="6">With S5 and S12 plays an important role in translational accuracy.</text>
</comment>
<dbReference type="GO" id="GO:0006412">
    <property type="term" value="P:translation"/>
    <property type="evidence" value="ECO:0007669"/>
    <property type="project" value="UniProtKB-UniRule"/>
</dbReference>
<keyword evidence="11" id="KW-1185">Reference proteome</keyword>
<dbReference type="HAMAP" id="MF_01306_A">
    <property type="entry name" value="Ribosomal_uS4_A"/>
    <property type="match status" value="1"/>
</dbReference>
<keyword evidence="4 6" id="KW-0689">Ribosomal protein</keyword>
<comment type="similarity">
    <text evidence="1 6">Belongs to the universal ribosomal protein uS4 family.</text>
</comment>
<dbReference type="InterPro" id="IPR001912">
    <property type="entry name" value="Ribosomal_uS4_N"/>
</dbReference>
<dbReference type="GO" id="GO:0015935">
    <property type="term" value="C:small ribosomal subunit"/>
    <property type="evidence" value="ECO:0007669"/>
    <property type="project" value="InterPro"/>
</dbReference>
<dbReference type="RefSeq" id="WP_156016439.1">
    <property type="nucleotide sequence ID" value="NZ_WGGD01000005.1"/>
</dbReference>
<evidence type="ECO:0000256" key="2">
    <source>
        <dbReference type="ARBA" id="ARBA00022730"/>
    </source>
</evidence>
<dbReference type="NCBIfam" id="TIGR01018">
    <property type="entry name" value="uS4_arch"/>
    <property type="match status" value="1"/>
</dbReference>
<dbReference type="AlphaFoldDB" id="A0A6A9QM57"/>
<sequence length="187" mass="21387">MGDPKKSTRKWEGPGHPWIRQTLSEEQSLMGKYGLRNKKELWLARTFTRNLRHQARSLLALPPAERTVREKQLITRVYKLGLIQNENGTVDDILSLNEKNVLERRLQTIVFNKGMARSVYQARQLIVHGHISIGGKRITSPGFLVSIDEETAIEFYPTSPFKDRPPTVVQNQSEKQEQVEAGGENVQ</sequence>
<dbReference type="InterPro" id="IPR036986">
    <property type="entry name" value="S4_RNA-bd_sf"/>
</dbReference>
<dbReference type="SUPFAM" id="SSF55174">
    <property type="entry name" value="Alpha-L RNA-binding motif"/>
    <property type="match status" value="1"/>
</dbReference>
<dbReference type="Pfam" id="PF01479">
    <property type="entry name" value="S4"/>
    <property type="match status" value="1"/>
</dbReference>
<dbReference type="PANTHER" id="PTHR11831:SF5">
    <property type="entry name" value="40S RIBOSOMAL PROTEIN S9"/>
    <property type="match status" value="1"/>
</dbReference>
<dbReference type="SMART" id="SM00363">
    <property type="entry name" value="S4"/>
    <property type="match status" value="1"/>
</dbReference>
<evidence type="ECO:0000313" key="11">
    <source>
        <dbReference type="Proteomes" id="UP000470772"/>
    </source>
</evidence>
<dbReference type="GO" id="GO:0042274">
    <property type="term" value="P:ribosomal small subunit biogenesis"/>
    <property type="evidence" value="ECO:0007669"/>
    <property type="project" value="TreeGrafter"/>
</dbReference>
<feature type="domain" description="Small ribosomal subunit protein uS4 N-terminal" evidence="9">
    <location>
        <begin position="5"/>
        <end position="103"/>
    </location>
</feature>
<dbReference type="PROSITE" id="PS50889">
    <property type="entry name" value="S4"/>
    <property type="match status" value="1"/>
</dbReference>
<gene>
    <name evidence="6" type="primary">rps4</name>
    <name evidence="10" type="ORF">GC250_04890</name>
</gene>
<dbReference type="SMART" id="SM01390">
    <property type="entry name" value="Ribosomal_S4"/>
    <property type="match status" value="1"/>
</dbReference>
<dbReference type="PANTHER" id="PTHR11831">
    <property type="entry name" value="30S 40S RIBOSOMAL PROTEIN"/>
    <property type="match status" value="1"/>
</dbReference>
<evidence type="ECO:0000256" key="4">
    <source>
        <dbReference type="ARBA" id="ARBA00022980"/>
    </source>
</evidence>
<comment type="function">
    <text evidence="6">One of the primary rRNA binding proteins, it binds directly to 16S rRNA where it nucleates assembly of the body of the 30S subunit.</text>
</comment>
<dbReference type="InterPro" id="IPR022802">
    <property type="entry name" value="Ribosomal_uS4_arc"/>
</dbReference>
<dbReference type="GO" id="GO:0003735">
    <property type="term" value="F:structural constituent of ribosome"/>
    <property type="evidence" value="ECO:0007669"/>
    <property type="project" value="InterPro"/>
</dbReference>
<dbReference type="Proteomes" id="UP000470772">
    <property type="component" value="Unassembled WGS sequence"/>
</dbReference>
<evidence type="ECO:0000256" key="1">
    <source>
        <dbReference type="ARBA" id="ARBA00007465"/>
    </source>
</evidence>
<dbReference type="GO" id="GO:0019843">
    <property type="term" value="F:rRNA binding"/>
    <property type="evidence" value="ECO:0007669"/>
    <property type="project" value="UniProtKB-UniRule"/>
</dbReference>
<feature type="domain" description="RNA-binding S4" evidence="8">
    <location>
        <begin position="104"/>
        <end position="174"/>
    </location>
</feature>
<keyword evidence="3 6" id="KW-0694">RNA-binding</keyword>
<dbReference type="InterPro" id="IPR022801">
    <property type="entry name" value="Ribosomal_uS4"/>
</dbReference>
<evidence type="ECO:0000256" key="5">
    <source>
        <dbReference type="ARBA" id="ARBA00023274"/>
    </source>
</evidence>
<feature type="region of interest" description="Disordered" evidence="7">
    <location>
        <begin position="158"/>
        <end position="187"/>
    </location>
</feature>
<evidence type="ECO:0000259" key="9">
    <source>
        <dbReference type="SMART" id="SM01390"/>
    </source>
</evidence>
<accession>A0A6A9QM57</accession>
<protein>
    <recommendedName>
        <fullName evidence="6">Small ribosomal subunit protein uS4</fullName>
    </recommendedName>
</protein>
<dbReference type="Gene3D" id="3.10.290.10">
    <property type="entry name" value="RNA-binding S4 domain"/>
    <property type="match status" value="1"/>
</dbReference>